<sequence length="97" mass="10910">MSAYLVCELVITDEALLEEYRSIARTAVSEFGGRYLVRNKTPEVLEGTVEEEVKIVILGFDTLDVARAFYHSPTYAPAIEVAKKCMSRRMYIVEDAG</sequence>
<dbReference type="Proteomes" id="UP001501598">
    <property type="component" value="Unassembled WGS sequence"/>
</dbReference>
<dbReference type="Gene3D" id="3.30.70.100">
    <property type="match status" value="1"/>
</dbReference>
<feature type="domain" description="DUF1330" evidence="1">
    <location>
        <begin position="2"/>
        <end position="95"/>
    </location>
</feature>
<dbReference type="Pfam" id="PF07045">
    <property type="entry name" value="DUF1330"/>
    <property type="match status" value="1"/>
</dbReference>
<dbReference type="PANTHER" id="PTHR41521">
    <property type="match status" value="1"/>
</dbReference>
<proteinExistence type="predicted"/>
<evidence type="ECO:0000259" key="1">
    <source>
        <dbReference type="Pfam" id="PF07045"/>
    </source>
</evidence>
<dbReference type="EMBL" id="BAABGT010000063">
    <property type="protein sequence ID" value="GAA4551044.1"/>
    <property type="molecule type" value="Genomic_DNA"/>
</dbReference>
<comment type="caution">
    <text evidence="2">The sequence shown here is derived from an EMBL/GenBank/DDBJ whole genome shotgun (WGS) entry which is preliminary data.</text>
</comment>
<keyword evidence="3" id="KW-1185">Reference proteome</keyword>
<gene>
    <name evidence="2" type="ORF">GCM10023175_42210</name>
</gene>
<organism evidence="2 3">
    <name type="scientific">Pseudonocardia xishanensis</name>
    <dbReference type="NCBI Taxonomy" id="630995"/>
    <lineage>
        <taxon>Bacteria</taxon>
        <taxon>Bacillati</taxon>
        <taxon>Actinomycetota</taxon>
        <taxon>Actinomycetes</taxon>
        <taxon>Pseudonocardiales</taxon>
        <taxon>Pseudonocardiaceae</taxon>
        <taxon>Pseudonocardia</taxon>
    </lineage>
</organism>
<name>A0ABP8RX56_9PSEU</name>
<dbReference type="RefSeq" id="WP_345421187.1">
    <property type="nucleotide sequence ID" value="NZ_BAABGT010000063.1"/>
</dbReference>
<reference evidence="3" key="1">
    <citation type="journal article" date="2019" name="Int. J. Syst. Evol. Microbiol.">
        <title>The Global Catalogue of Microorganisms (GCM) 10K type strain sequencing project: providing services to taxonomists for standard genome sequencing and annotation.</title>
        <authorList>
            <consortium name="The Broad Institute Genomics Platform"/>
            <consortium name="The Broad Institute Genome Sequencing Center for Infectious Disease"/>
            <person name="Wu L."/>
            <person name="Ma J."/>
        </authorList>
    </citation>
    <scope>NUCLEOTIDE SEQUENCE [LARGE SCALE GENOMIC DNA]</scope>
    <source>
        <strain evidence="3">JCM 17906</strain>
    </source>
</reference>
<accession>A0ABP8RX56</accession>
<dbReference type="InterPro" id="IPR011008">
    <property type="entry name" value="Dimeric_a/b-barrel"/>
</dbReference>
<protein>
    <submittedName>
        <fullName evidence="2">DUF1330 domain-containing protein</fullName>
    </submittedName>
</protein>
<evidence type="ECO:0000313" key="2">
    <source>
        <dbReference type="EMBL" id="GAA4551044.1"/>
    </source>
</evidence>
<dbReference type="InterPro" id="IPR010753">
    <property type="entry name" value="DUF1330"/>
</dbReference>
<dbReference type="SUPFAM" id="SSF54909">
    <property type="entry name" value="Dimeric alpha+beta barrel"/>
    <property type="match status" value="1"/>
</dbReference>
<dbReference type="PANTHER" id="PTHR41521:SF4">
    <property type="entry name" value="BLR0684 PROTEIN"/>
    <property type="match status" value="1"/>
</dbReference>
<evidence type="ECO:0000313" key="3">
    <source>
        <dbReference type="Proteomes" id="UP001501598"/>
    </source>
</evidence>